<gene>
    <name evidence="2" type="ORF">Ae201684_003105</name>
</gene>
<dbReference type="EMBL" id="VJMJ01000034">
    <property type="protein sequence ID" value="KAF0741919.1"/>
    <property type="molecule type" value="Genomic_DNA"/>
</dbReference>
<dbReference type="AlphaFoldDB" id="A0A6G0XNT3"/>
<organism evidence="2 3">
    <name type="scientific">Aphanomyces euteiches</name>
    <dbReference type="NCBI Taxonomy" id="100861"/>
    <lineage>
        <taxon>Eukaryota</taxon>
        <taxon>Sar</taxon>
        <taxon>Stramenopiles</taxon>
        <taxon>Oomycota</taxon>
        <taxon>Saprolegniomycetes</taxon>
        <taxon>Saprolegniales</taxon>
        <taxon>Verrucalvaceae</taxon>
        <taxon>Aphanomyces</taxon>
    </lineage>
</organism>
<dbReference type="Proteomes" id="UP000481153">
    <property type="component" value="Unassembled WGS sequence"/>
</dbReference>
<keyword evidence="1" id="KW-1133">Transmembrane helix</keyword>
<dbReference type="VEuPathDB" id="FungiDB:AeMF1_018593"/>
<sequence>MEQSFNNFSSLDMSSIQHVRALSLFDGSSSSGIYVLAISAGVVAVLLFLYGAYKAKRARELELQNRESTADTVIHLEIETPKSCAYSRSHGN</sequence>
<evidence type="ECO:0000256" key="1">
    <source>
        <dbReference type="SAM" id="Phobius"/>
    </source>
</evidence>
<keyword evidence="3" id="KW-1185">Reference proteome</keyword>
<reference evidence="2 3" key="1">
    <citation type="submission" date="2019-07" db="EMBL/GenBank/DDBJ databases">
        <title>Genomics analysis of Aphanomyces spp. identifies a new class of oomycete effector associated with host adaptation.</title>
        <authorList>
            <person name="Gaulin E."/>
        </authorList>
    </citation>
    <scope>NUCLEOTIDE SEQUENCE [LARGE SCALE GENOMIC DNA]</scope>
    <source>
        <strain evidence="2 3">ATCC 201684</strain>
    </source>
</reference>
<evidence type="ECO:0000313" key="2">
    <source>
        <dbReference type="EMBL" id="KAF0741919.1"/>
    </source>
</evidence>
<proteinExistence type="predicted"/>
<name>A0A6G0XNT3_9STRA</name>
<comment type="caution">
    <text evidence="2">The sequence shown here is derived from an EMBL/GenBank/DDBJ whole genome shotgun (WGS) entry which is preliminary data.</text>
</comment>
<protein>
    <submittedName>
        <fullName evidence="2">Uncharacterized protein</fullName>
    </submittedName>
</protein>
<keyword evidence="1" id="KW-0472">Membrane</keyword>
<evidence type="ECO:0000313" key="3">
    <source>
        <dbReference type="Proteomes" id="UP000481153"/>
    </source>
</evidence>
<accession>A0A6G0XNT3</accession>
<feature type="transmembrane region" description="Helical" evidence="1">
    <location>
        <begin position="32"/>
        <end position="53"/>
    </location>
</feature>
<keyword evidence="1" id="KW-0812">Transmembrane</keyword>